<feature type="domain" description="DnaT DNA-binding" evidence="1">
    <location>
        <begin position="49"/>
        <end position="116"/>
    </location>
</feature>
<sequence>MSKGYKAPGRRAYEQDKPLFQIMDEGGDDSPTHPVFAENREVREGARVQPLPEDFEPDSRYIQFLQLHHGIPPEFTLGQLPDFKLYWLETGEARKAWQNRFKNHVIYQWRRQQSEGGRESHRSTAEKLTDTSWSDAYRIDLDED</sequence>
<dbReference type="EMBL" id="BAABFL010000373">
    <property type="protein sequence ID" value="GAA4650198.1"/>
    <property type="molecule type" value="Genomic_DNA"/>
</dbReference>
<evidence type="ECO:0000259" key="1">
    <source>
        <dbReference type="Pfam" id="PF17948"/>
    </source>
</evidence>
<dbReference type="Proteomes" id="UP001500604">
    <property type="component" value="Unassembled WGS sequence"/>
</dbReference>
<accession>A0ABP8V420</accession>
<name>A0ABP8V420_9GAMM</name>
<protein>
    <recommendedName>
        <fullName evidence="1">DnaT DNA-binding domain-containing protein</fullName>
    </recommendedName>
</protein>
<evidence type="ECO:0000313" key="2">
    <source>
        <dbReference type="EMBL" id="GAA4650198.1"/>
    </source>
</evidence>
<dbReference type="Pfam" id="PF17948">
    <property type="entry name" value="DnaT"/>
    <property type="match status" value="1"/>
</dbReference>
<dbReference type="Gene3D" id="1.10.8.1180">
    <property type="match status" value="1"/>
</dbReference>
<keyword evidence="3" id="KW-1185">Reference proteome</keyword>
<organism evidence="2 3">
    <name type="scientific">Kistimonas scapharcae</name>
    <dbReference type="NCBI Taxonomy" id="1036133"/>
    <lineage>
        <taxon>Bacteria</taxon>
        <taxon>Pseudomonadati</taxon>
        <taxon>Pseudomonadota</taxon>
        <taxon>Gammaproteobacteria</taxon>
        <taxon>Oceanospirillales</taxon>
        <taxon>Endozoicomonadaceae</taxon>
        <taxon>Kistimonas</taxon>
    </lineage>
</organism>
<dbReference type="InterPro" id="IPR040480">
    <property type="entry name" value="DnaT_DNA_bind"/>
</dbReference>
<evidence type="ECO:0000313" key="3">
    <source>
        <dbReference type="Proteomes" id="UP001500604"/>
    </source>
</evidence>
<comment type="caution">
    <text evidence="2">The sequence shown here is derived from an EMBL/GenBank/DDBJ whole genome shotgun (WGS) entry which is preliminary data.</text>
</comment>
<proteinExistence type="predicted"/>
<gene>
    <name evidence="2" type="ORF">GCM10023116_24810</name>
</gene>
<reference evidence="3" key="1">
    <citation type="journal article" date="2019" name="Int. J. Syst. Evol. Microbiol.">
        <title>The Global Catalogue of Microorganisms (GCM) 10K type strain sequencing project: providing services to taxonomists for standard genome sequencing and annotation.</title>
        <authorList>
            <consortium name="The Broad Institute Genomics Platform"/>
            <consortium name="The Broad Institute Genome Sequencing Center for Infectious Disease"/>
            <person name="Wu L."/>
            <person name="Ma J."/>
        </authorList>
    </citation>
    <scope>NUCLEOTIDE SEQUENCE [LARGE SCALE GENOMIC DNA]</scope>
    <source>
        <strain evidence="3">JCM 17805</strain>
    </source>
</reference>
<dbReference type="RefSeq" id="WP_345196304.1">
    <property type="nucleotide sequence ID" value="NZ_BAABFL010000373.1"/>
</dbReference>